<gene>
    <name evidence="1" type="ORF">FXF65_17420</name>
</gene>
<comment type="caution">
    <text evidence="1">The sequence shown here is derived from an EMBL/GenBank/DDBJ whole genome shotgun (WGS) entry which is preliminary data.</text>
</comment>
<reference evidence="1 2" key="1">
    <citation type="submission" date="2019-08" db="EMBL/GenBank/DDBJ databases">
        <title>Actinomadura sp. nov. CYP1-5 isolated from mountain soil.</title>
        <authorList>
            <person name="Songsumanus A."/>
            <person name="Kuncharoen N."/>
            <person name="Kudo T."/>
            <person name="Yuki M."/>
            <person name="Igarashi Y."/>
            <person name="Tanasupawat S."/>
        </authorList>
    </citation>
    <scope>NUCLEOTIDE SEQUENCE [LARGE SCALE GENOMIC DNA]</scope>
    <source>
        <strain evidence="1 2">GKU157</strain>
    </source>
</reference>
<protein>
    <recommendedName>
        <fullName evidence="3">Antibiotic biosynthesis monooxygenase</fullName>
    </recommendedName>
</protein>
<evidence type="ECO:0000313" key="1">
    <source>
        <dbReference type="EMBL" id="TYC14620.1"/>
    </source>
</evidence>
<organism evidence="1 2">
    <name type="scientific">Actinomadura syzygii</name>
    <dbReference type="NCBI Taxonomy" id="1427538"/>
    <lineage>
        <taxon>Bacteria</taxon>
        <taxon>Bacillati</taxon>
        <taxon>Actinomycetota</taxon>
        <taxon>Actinomycetes</taxon>
        <taxon>Streptosporangiales</taxon>
        <taxon>Thermomonosporaceae</taxon>
        <taxon>Actinomadura</taxon>
    </lineage>
</organism>
<proteinExistence type="predicted"/>
<dbReference type="EMBL" id="VSFF01000006">
    <property type="protein sequence ID" value="TYC14620.1"/>
    <property type="molecule type" value="Genomic_DNA"/>
</dbReference>
<evidence type="ECO:0000313" key="2">
    <source>
        <dbReference type="Proteomes" id="UP000322634"/>
    </source>
</evidence>
<keyword evidence="2" id="KW-1185">Reference proteome</keyword>
<dbReference type="Proteomes" id="UP000322634">
    <property type="component" value="Unassembled WGS sequence"/>
</dbReference>
<dbReference type="OrthoDB" id="3464514at2"/>
<dbReference type="RefSeq" id="WP_148351008.1">
    <property type="nucleotide sequence ID" value="NZ_JBHSBF010000036.1"/>
</dbReference>
<evidence type="ECO:0008006" key="3">
    <source>
        <dbReference type="Google" id="ProtNLM"/>
    </source>
</evidence>
<sequence length="223" mass="25180">MFVQIVQGRTTDPAAVRDACEDWVRQVAPGARGWLGSTAGVTDDGMFVGLVRFESGEAAHANEVRPEQEQWWDGASRLFADGVVVHECADVEVFGQGPSDTAGFVQIIQTRVRDREALRPFWSEEEGRAMGEFRPDTLGGLFCVHPDGGCTVAVYFTSEEEARAGERKEMPPELKSWRDEEMSHYEGDAEFFDLRRPWTWTADRRARRWPIPGLRKRLGAHHT</sequence>
<dbReference type="AlphaFoldDB" id="A0A5D0UA08"/>
<name>A0A5D0UA08_9ACTN</name>
<accession>A0A5D0UA08</accession>